<accession>A0ABM7GU31</accession>
<dbReference type="InterPro" id="IPR032466">
    <property type="entry name" value="Metal_Hydrolase"/>
</dbReference>
<evidence type="ECO:0000313" key="1">
    <source>
        <dbReference type="EMBL" id="BBI54240.1"/>
    </source>
</evidence>
<evidence type="ECO:0008006" key="3">
    <source>
        <dbReference type="Google" id="ProtNLM"/>
    </source>
</evidence>
<dbReference type="InterPro" id="IPR008257">
    <property type="entry name" value="Pept_M19"/>
</dbReference>
<dbReference type="PROSITE" id="PS51365">
    <property type="entry name" value="RENAL_DIPEPTIDASE_2"/>
    <property type="match status" value="1"/>
</dbReference>
<dbReference type="Pfam" id="PF01244">
    <property type="entry name" value="Peptidase_M19"/>
    <property type="match status" value="1"/>
</dbReference>
<dbReference type="PANTHER" id="PTHR10443:SF12">
    <property type="entry name" value="DIPEPTIDASE"/>
    <property type="match status" value="1"/>
</dbReference>
<sequence>MGVTMFAPFLKKGIDSTIEDYCEAIEYVMNIVGEDAIGIGTDFTQGHGQEFFEWLTHDKGYARRLTDFGKIINPKGIRTIGEFPNLTEALLKRGLSETQVRKIMGENWVRVLKDVWGN</sequence>
<organism evidence="1 2">
    <name type="scientific">Vreelandella olivaria</name>
    <dbReference type="NCBI Taxonomy" id="390919"/>
    <lineage>
        <taxon>Bacteria</taxon>
        <taxon>Pseudomonadati</taxon>
        <taxon>Pseudomonadota</taxon>
        <taxon>Gammaproteobacteria</taxon>
        <taxon>Oceanospirillales</taxon>
        <taxon>Halomonadaceae</taxon>
        <taxon>Vreelandella</taxon>
    </lineage>
</organism>
<gene>
    <name evidence="1" type="ORF">HORIV_66610</name>
</gene>
<dbReference type="PANTHER" id="PTHR10443">
    <property type="entry name" value="MICROSOMAL DIPEPTIDASE"/>
    <property type="match status" value="1"/>
</dbReference>
<name>A0ABM7GU31_9GAMM</name>
<dbReference type="Gene3D" id="3.20.20.140">
    <property type="entry name" value="Metal-dependent hydrolases"/>
    <property type="match status" value="1"/>
</dbReference>
<dbReference type="Proteomes" id="UP000289555">
    <property type="component" value="Chromosome"/>
</dbReference>
<proteinExistence type="predicted"/>
<reference evidence="2" key="1">
    <citation type="journal article" date="2019" name="Microbiol. Resour. Announc.">
        <title>Complete Genome Sequence of Halomonas olivaria, a Moderately Halophilic Bacterium Isolated from Olive Processing Effluents, Obtained by Nanopore Sequencing.</title>
        <authorList>
            <person name="Nagata S."/>
            <person name="Ii K.M."/>
            <person name="Tsukimi T."/>
            <person name="Miura M.C."/>
            <person name="Galipon J."/>
            <person name="Arakawa K."/>
        </authorList>
    </citation>
    <scope>NUCLEOTIDE SEQUENCE [LARGE SCALE GENOMIC DNA]</scope>
    <source>
        <strain evidence="2">TYRC17</strain>
    </source>
</reference>
<dbReference type="EMBL" id="AP019416">
    <property type="protein sequence ID" value="BBI54240.1"/>
    <property type="molecule type" value="Genomic_DNA"/>
</dbReference>
<keyword evidence="2" id="KW-1185">Reference proteome</keyword>
<protein>
    <recommendedName>
        <fullName evidence="3">Membrane dipeptidase</fullName>
    </recommendedName>
</protein>
<dbReference type="SUPFAM" id="SSF51556">
    <property type="entry name" value="Metallo-dependent hydrolases"/>
    <property type="match status" value="1"/>
</dbReference>
<evidence type="ECO:0000313" key="2">
    <source>
        <dbReference type="Proteomes" id="UP000289555"/>
    </source>
</evidence>